<dbReference type="InterPro" id="IPR001128">
    <property type="entry name" value="Cyt_P450"/>
</dbReference>
<keyword evidence="11 14" id="KW-0503">Monooxygenase</keyword>
<dbReference type="GO" id="GO:0005789">
    <property type="term" value="C:endoplasmic reticulum membrane"/>
    <property type="evidence" value="ECO:0007669"/>
    <property type="project" value="UniProtKB-SubCell"/>
</dbReference>
<accession>A0A9P0MRA5</accession>
<keyword evidence="10 13" id="KW-0408">Iron</keyword>
<feature type="binding site" description="axial binding residue" evidence="13">
    <location>
        <position position="439"/>
    </location>
    <ligand>
        <name>heme</name>
        <dbReference type="ChEBI" id="CHEBI:30413"/>
    </ligand>
    <ligandPart>
        <name>Fe</name>
        <dbReference type="ChEBI" id="CHEBI:18248"/>
    </ligandPart>
</feature>
<evidence type="ECO:0000256" key="7">
    <source>
        <dbReference type="ARBA" id="ARBA00022824"/>
    </source>
</evidence>
<dbReference type="Proteomes" id="UP001152798">
    <property type="component" value="Chromosome 4"/>
</dbReference>
<evidence type="ECO:0008006" key="17">
    <source>
        <dbReference type="Google" id="ProtNLM"/>
    </source>
</evidence>
<organism evidence="15 16">
    <name type="scientific">Nezara viridula</name>
    <name type="common">Southern green stink bug</name>
    <name type="synonym">Cimex viridulus</name>
    <dbReference type="NCBI Taxonomy" id="85310"/>
    <lineage>
        <taxon>Eukaryota</taxon>
        <taxon>Metazoa</taxon>
        <taxon>Ecdysozoa</taxon>
        <taxon>Arthropoda</taxon>
        <taxon>Hexapoda</taxon>
        <taxon>Insecta</taxon>
        <taxon>Pterygota</taxon>
        <taxon>Neoptera</taxon>
        <taxon>Paraneoptera</taxon>
        <taxon>Hemiptera</taxon>
        <taxon>Heteroptera</taxon>
        <taxon>Panheteroptera</taxon>
        <taxon>Pentatomomorpha</taxon>
        <taxon>Pentatomoidea</taxon>
        <taxon>Pentatomidae</taxon>
        <taxon>Pentatominae</taxon>
        <taxon>Nezara</taxon>
    </lineage>
</organism>
<evidence type="ECO:0000256" key="5">
    <source>
        <dbReference type="ARBA" id="ARBA00022617"/>
    </source>
</evidence>
<protein>
    <recommendedName>
        <fullName evidence="17">Cytochrome P450</fullName>
    </recommendedName>
</protein>
<evidence type="ECO:0000256" key="6">
    <source>
        <dbReference type="ARBA" id="ARBA00022723"/>
    </source>
</evidence>
<dbReference type="InterPro" id="IPR050196">
    <property type="entry name" value="Cytochrome_P450_Monoox"/>
</dbReference>
<dbReference type="PROSITE" id="PS00086">
    <property type="entry name" value="CYTOCHROME_P450"/>
    <property type="match status" value="1"/>
</dbReference>
<dbReference type="SUPFAM" id="SSF48264">
    <property type="entry name" value="Cytochrome P450"/>
    <property type="match status" value="1"/>
</dbReference>
<gene>
    <name evidence="15" type="ORF">NEZAVI_LOCUS9502</name>
</gene>
<evidence type="ECO:0000256" key="9">
    <source>
        <dbReference type="ARBA" id="ARBA00023002"/>
    </source>
</evidence>
<proteinExistence type="inferred from homology"/>
<comment type="similarity">
    <text evidence="4 14">Belongs to the cytochrome P450 family.</text>
</comment>
<dbReference type="PRINTS" id="PR00463">
    <property type="entry name" value="EP450I"/>
</dbReference>
<dbReference type="Pfam" id="PF00067">
    <property type="entry name" value="p450"/>
    <property type="match status" value="1"/>
</dbReference>
<keyword evidence="5 13" id="KW-0349">Heme</keyword>
<dbReference type="GO" id="GO:0005506">
    <property type="term" value="F:iron ion binding"/>
    <property type="evidence" value="ECO:0007669"/>
    <property type="project" value="InterPro"/>
</dbReference>
<dbReference type="InterPro" id="IPR017972">
    <property type="entry name" value="Cyt_P450_CS"/>
</dbReference>
<evidence type="ECO:0000313" key="16">
    <source>
        <dbReference type="Proteomes" id="UP001152798"/>
    </source>
</evidence>
<keyword evidence="12" id="KW-0472">Membrane</keyword>
<evidence type="ECO:0000256" key="1">
    <source>
        <dbReference type="ARBA" id="ARBA00001971"/>
    </source>
</evidence>
<keyword evidence="7" id="KW-0256">Endoplasmic reticulum</keyword>
<keyword evidence="16" id="KW-1185">Reference proteome</keyword>
<evidence type="ECO:0000256" key="10">
    <source>
        <dbReference type="ARBA" id="ARBA00023004"/>
    </source>
</evidence>
<keyword evidence="9 14" id="KW-0560">Oxidoreductase</keyword>
<dbReference type="PANTHER" id="PTHR24291">
    <property type="entry name" value="CYTOCHROME P450 FAMILY 4"/>
    <property type="match status" value="1"/>
</dbReference>
<keyword evidence="8" id="KW-0492">Microsome</keyword>
<keyword evidence="6 13" id="KW-0479">Metal-binding</keyword>
<dbReference type="Gene3D" id="1.10.630.10">
    <property type="entry name" value="Cytochrome P450"/>
    <property type="match status" value="1"/>
</dbReference>
<evidence type="ECO:0000256" key="11">
    <source>
        <dbReference type="ARBA" id="ARBA00023033"/>
    </source>
</evidence>
<dbReference type="AlphaFoldDB" id="A0A9P0MRA5"/>
<dbReference type="CDD" id="cd20628">
    <property type="entry name" value="CYP4"/>
    <property type="match status" value="1"/>
</dbReference>
<dbReference type="FunFam" id="1.10.630.10:FF:000182">
    <property type="entry name" value="Cytochrome P450 3A4"/>
    <property type="match status" value="1"/>
</dbReference>
<reference evidence="15" key="1">
    <citation type="submission" date="2022-01" db="EMBL/GenBank/DDBJ databases">
        <authorList>
            <person name="King R."/>
        </authorList>
    </citation>
    <scope>NUCLEOTIDE SEQUENCE</scope>
</reference>
<dbReference type="InterPro" id="IPR002401">
    <property type="entry name" value="Cyt_P450_E_grp-I"/>
</dbReference>
<evidence type="ECO:0000256" key="14">
    <source>
        <dbReference type="RuleBase" id="RU000461"/>
    </source>
</evidence>
<evidence type="ECO:0000256" key="4">
    <source>
        <dbReference type="ARBA" id="ARBA00010617"/>
    </source>
</evidence>
<dbReference type="PRINTS" id="PR00385">
    <property type="entry name" value="P450"/>
</dbReference>
<dbReference type="GO" id="GO:0004497">
    <property type="term" value="F:monooxygenase activity"/>
    <property type="evidence" value="ECO:0007669"/>
    <property type="project" value="UniProtKB-KW"/>
</dbReference>
<evidence type="ECO:0000256" key="12">
    <source>
        <dbReference type="ARBA" id="ARBA00023136"/>
    </source>
</evidence>
<sequence>MIVIWGLSCVLMVVFVRFLVKNWKPSMLPGPRGFPYFGAAFSVVGISSKDIIPLIIKWCDEYGKMFGVKMLGANYVFVSEPELVKPLLTSSINITKGRFEYSFLKLIFNDGLIVSDGEKWRSNRRLLTPSFHNKILKSSVETVGRNAEEFVSQLLASDGKPIDIEDTTHLLTLKIICETAMGVKLNTKDKQQNEYVKASRICHDTLVYRYLRFWLFPDFIFRRSDVGKRFIKSLKLIHEVADQVIKKRKELYIAEKNESKNEDSRKKERNAFLDNLLELVDSNPDLFNESNIREEVDTFLIAGHNPSAATLKFLHFILANRPDVQEKLYDEQVDIFGDSKRMTTAQDLEKMTYLKMVINETLRLYPTIPLYSRCLKEDLLIDEKTIIPAGHTVAVFTYAVHRSKKHWDNPEEFIPERFAPGIEIHPFSFLPFSAGPRNCIGQKYAMMELKIIISTLVRQCWLEPVTTSVSLDYGITLNPVEPIIVKAIPRNGTRRMIPERNS</sequence>
<name>A0A9P0MRA5_NEZVI</name>
<dbReference type="EMBL" id="OV725080">
    <property type="protein sequence ID" value="CAH1400211.1"/>
    <property type="molecule type" value="Genomic_DNA"/>
</dbReference>
<dbReference type="GO" id="GO:0016705">
    <property type="term" value="F:oxidoreductase activity, acting on paired donors, with incorporation or reduction of molecular oxygen"/>
    <property type="evidence" value="ECO:0007669"/>
    <property type="project" value="InterPro"/>
</dbReference>
<dbReference type="GO" id="GO:0020037">
    <property type="term" value="F:heme binding"/>
    <property type="evidence" value="ECO:0007669"/>
    <property type="project" value="InterPro"/>
</dbReference>
<evidence type="ECO:0000256" key="3">
    <source>
        <dbReference type="ARBA" id="ARBA00004406"/>
    </source>
</evidence>
<dbReference type="PANTHER" id="PTHR24291:SF189">
    <property type="entry name" value="CYTOCHROME P450 4C3-RELATED"/>
    <property type="match status" value="1"/>
</dbReference>
<evidence type="ECO:0000256" key="13">
    <source>
        <dbReference type="PIRSR" id="PIRSR602401-1"/>
    </source>
</evidence>
<dbReference type="InterPro" id="IPR036396">
    <property type="entry name" value="Cyt_P450_sf"/>
</dbReference>
<evidence type="ECO:0000313" key="15">
    <source>
        <dbReference type="EMBL" id="CAH1400211.1"/>
    </source>
</evidence>
<comment type="cofactor">
    <cofactor evidence="1 13">
        <name>heme</name>
        <dbReference type="ChEBI" id="CHEBI:30413"/>
    </cofactor>
</comment>
<evidence type="ECO:0000256" key="8">
    <source>
        <dbReference type="ARBA" id="ARBA00022848"/>
    </source>
</evidence>
<evidence type="ECO:0000256" key="2">
    <source>
        <dbReference type="ARBA" id="ARBA00004174"/>
    </source>
</evidence>
<dbReference type="OrthoDB" id="1470350at2759"/>
<comment type="subcellular location">
    <subcellularLocation>
        <location evidence="3">Endoplasmic reticulum membrane</location>
        <topology evidence="3">Peripheral membrane protein</topology>
    </subcellularLocation>
    <subcellularLocation>
        <location evidence="2">Microsome membrane</location>
        <topology evidence="2">Peripheral membrane protein</topology>
    </subcellularLocation>
</comment>